<accession>X1RHW5</accession>
<protein>
    <submittedName>
        <fullName evidence="1">Uncharacterized protein</fullName>
    </submittedName>
</protein>
<dbReference type="AlphaFoldDB" id="X1RHW5"/>
<sequence>MQGIIWPVRRVRRMGGSKVVTICPHARCYLELKVGDWISFWRTYWPGYLIIKKVPADQKGFISKNGRRKYPLMITQVKGKPKAMYIVIPKGIDELLGVEIGDLLLFGWTLTEGDFSIVGILGGRNSEGDNNGARRPDYGVTEDHR</sequence>
<gene>
    <name evidence="1" type="ORF">S12H4_05211</name>
</gene>
<comment type="caution">
    <text evidence="1">The sequence shown here is derived from an EMBL/GenBank/DDBJ whole genome shotgun (WGS) entry which is preliminary data.</text>
</comment>
<organism evidence="1">
    <name type="scientific">marine sediment metagenome</name>
    <dbReference type="NCBI Taxonomy" id="412755"/>
    <lineage>
        <taxon>unclassified sequences</taxon>
        <taxon>metagenomes</taxon>
        <taxon>ecological metagenomes</taxon>
    </lineage>
</organism>
<reference evidence="1" key="1">
    <citation type="journal article" date="2014" name="Front. Microbiol.">
        <title>High frequency of phylogenetically diverse reductive dehalogenase-homologous genes in deep subseafloor sedimentary metagenomes.</title>
        <authorList>
            <person name="Kawai M."/>
            <person name="Futagami T."/>
            <person name="Toyoda A."/>
            <person name="Takaki Y."/>
            <person name="Nishi S."/>
            <person name="Hori S."/>
            <person name="Arai W."/>
            <person name="Tsubouchi T."/>
            <person name="Morono Y."/>
            <person name="Uchiyama I."/>
            <person name="Ito T."/>
            <person name="Fujiyama A."/>
            <person name="Inagaki F."/>
            <person name="Takami H."/>
        </authorList>
    </citation>
    <scope>NUCLEOTIDE SEQUENCE</scope>
    <source>
        <strain evidence="1">Expedition CK06-06</strain>
    </source>
</reference>
<name>X1RHW5_9ZZZZ</name>
<proteinExistence type="predicted"/>
<evidence type="ECO:0000313" key="1">
    <source>
        <dbReference type="EMBL" id="GAI62745.1"/>
    </source>
</evidence>
<dbReference type="EMBL" id="BARW01001698">
    <property type="protein sequence ID" value="GAI62745.1"/>
    <property type="molecule type" value="Genomic_DNA"/>
</dbReference>